<comment type="caution">
    <text evidence="2">The sequence shown here is derived from an EMBL/GenBank/DDBJ whole genome shotgun (WGS) entry which is preliminary data.</text>
</comment>
<reference evidence="2 3" key="1">
    <citation type="submission" date="2023-03" db="EMBL/GenBank/DDBJ databases">
        <title>WGS of Gossypium arboreum.</title>
        <authorList>
            <person name="Yu D."/>
        </authorList>
    </citation>
    <scope>NUCLEOTIDE SEQUENCE [LARGE SCALE GENOMIC DNA]</scope>
    <source>
        <tissue evidence="2">Leaf</tissue>
    </source>
</reference>
<name>A0ABR0P0X9_GOSAR</name>
<evidence type="ECO:0000313" key="3">
    <source>
        <dbReference type="Proteomes" id="UP001358586"/>
    </source>
</evidence>
<dbReference type="Pfam" id="PF10536">
    <property type="entry name" value="PMD"/>
    <property type="match status" value="1"/>
</dbReference>
<feature type="domain" description="Aminotransferase-like plant mobile" evidence="1">
    <location>
        <begin position="3"/>
        <end position="94"/>
    </location>
</feature>
<protein>
    <recommendedName>
        <fullName evidence="1">Aminotransferase-like plant mobile domain-containing protein</fullName>
    </recommendedName>
</protein>
<organism evidence="2 3">
    <name type="scientific">Gossypium arboreum</name>
    <name type="common">Tree cotton</name>
    <name type="synonym">Gossypium nanking</name>
    <dbReference type="NCBI Taxonomy" id="29729"/>
    <lineage>
        <taxon>Eukaryota</taxon>
        <taxon>Viridiplantae</taxon>
        <taxon>Streptophyta</taxon>
        <taxon>Embryophyta</taxon>
        <taxon>Tracheophyta</taxon>
        <taxon>Spermatophyta</taxon>
        <taxon>Magnoliopsida</taxon>
        <taxon>eudicotyledons</taxon>
        <taxon>Gunneridae</taxon>
        <taxon>Pentapetalae</taxon>
        <taxon>rosids</taxon>
        <taxon>malvids</taxon>
        <taxon>Malvales</taxon>
        <taxon>Malvaceae</taxon>
        <taxon>Malvoideae</taxon>
        <taxon>Gossypium</taxon>
    </lineage>
</organism>
<dbReference type="EMBL" id="JARKNE010000008">
    <property type="protein sequence ID" value="KAK5812107.1"/>
    <property type="molecule type" value="Genomic_DNA"/>
</dbReference>
<dbReference type="InterPro" id="IPR044824">
    <property type="entry name" value="MAIN-like"/>
</dbReference>
<keyword evidence="3" id="KW-1185">Reference proteome</keyword>
<sequence length="168" mass="19333">MFVKRWKLETHTFHFPCEERTITLEDIALQLGLPVDWPVVTGSTVIPSKVVLCRAILGKAPHNLTVDRYQSTGWKIILKSFLRTQRSRYKAIRPGIHHEFEWMSYTDTDMISCTYFGSPVSHSLHPYDLELWPDDRAFITIDDDTDTDAHAKVNISVDTGDNSDVLRI</sequence>
<dbReference type="PANTHER" id="PTHR46033">
    <property type="entry name" value="PROTEIN MAIN-LIKE 2"/>
    <property type="match status" value="1"/>
</dbReference>
<evidence type="ECO:0000259" key="1">
    <source>
        <dbReference type="Pfam" id="PF10536"/>
    </source>
</evidence>
<gene>
    <name evidence="2" type="ORF">PVK06_027518</name>
</gene>
<dbReference type="PANTHER" id="PTHR46033:SF8">
    <property type="entry name" value="PROTEIN MAINTENANCE OF MERISTEMS-LIKE"/>
    <property type="match status" value="1"/>
</dbReference>
<dbReference type="Proteomes" id="UP001358586">
    <property type="component" value="Chromosome 8"/>
</dbReference>
<accession>A0ABR0P0X9</accession>
<proteinExistence type="predicted"/>
<evidence type="ECO:0000313" key="2">
    <source>
        <dbReference type="EMBL" id="KAK5812107.1"/>
    </source>
</evidence>
<dbReference type="InterPro" id="IPR019557">
    <property type="entry name" value="AminoTfrase-like_pln_mobile"/>
</dbReference>